<proteinExistence type="predicted"/>
<evidence type="ECO:0000313" key="2">
    <source>
        <dbReference type="EMBL" id="MCG9971941.1"/>
    </source>
</evidence>
<evidence type="ECO:0000256" key="1">
    <source>
        <dbReference type="SAM" id="SignalP"/>
    </source>
</evidence>
<comment type="caution">
    <text evidence="2">The sequence shown here is derived from an EMBL/GenBank/DDBJ whole genome shotgun (WGS) entry which is preliminary data.</text>
</comment>
<organism evidence="2 3">
    <name type="scientific">Christiangramia crocea</name>
    <dbReference type="NCBI Taxonomy" id="2904124"/>
    <lineage>
        <taxon>Bacteria</taxon>
        <taxon>Pseudomonadati</taxon>
        <taxon>Bacteroidota</taxon>
        <taxon>Flavobacteriia</taxon>
        <taxon>Flavobacteriales</taxon>
        <taxon>Flavobacteriaceae</taxon>
        <taxon>Christiangramia</taxon>
    </lineage>
</organism>
<evidence type="ECO:0000313" key="3">
    <source>
        <dbReference type="Proteomes" id="UP001139344"/>
    </source>
</evidence>
<dbReference type="RefSeq" id="WP_240098655.1">
    <property type="nucleotide sequence ID" value="NZ_JAJSON010000020.1"/>
</dbReference>
<keyword evidence="1" id="KW-0732">Signal</keyword>
<dbReference type="Gene3D" id="1.10.390.10">
    <property type="entry name" value="Neutral Protease Domain 2"/>
    <property type="match status" value="1"/>
</dbReference>
<protein>
    <submittedName>
        <fullName evidence="2">Uncharacterized protein</fullName>
    </submittedName>
</protein>
<dbReference type="Proteomes" id="UP001139344">
    <property type="component" value="Unassembled WGS sequence"/>
</dbReference>
<accession>A0A9X2A7J6</accession>
<dbReference type="EMBL" id="JAJSON010000020">
    <property type="protein sequence ID" value="MCG9971941.1"/>
    <property type="molecule type" value="Genomic_DNA"/>
</dbReference>
<dbReference type="AlphaFoldDB" id="A0A9X2A7J6"/>
<feature type="chain" id="PRO_5040752617" evidence="1">
    <location>
        <begin position="24"/>
        <end position="301"/>
    </location>
</feature>
<dbReference type="InterPro" id="IPR027268">
    <property type="entry name" value="Peptidase_M4/M1_CTD_sf"/>
</dbReference>
<gene>
    <name evidence="2" type="ORF">LU635_09860</name>
</gene>
<keyword evidence="3" id="KW-1185">Reference proteome</keyword>
<sequence>MNFKIKTSFLVSVLVLSFFTTNAQKRTEPIKKIRSLDLDSSRYEIMVYHPENAEKKAKELGPIMADALEYYKESFGTDLNFRLALLDQKAWETLDTDVPYGLPFYSAGNPSIAIIPSVADGAVYDFMLEIKDEVSPELMSQISELGYSYENFSAKMLDLIGFHEIGHAYMIAYGINNTNHWLNEFVANYFSYAFLRRTNPHLAEVWDISNRVILEAYDPTHTGLDTFNEKYAGVGVPDYAWYQSMFESRANDLFDKRGENFLRLLKNEFPAGKESLDNNEELVMRLEKIEPGFVEWSQKFK</sequence>
<name>A0A9X2A7J6_9FLAO</name>
<reference evidence="2" key="1">
    <citation type="submission" date="2021-12" db="EMBL/GenBank/DDBJ databases">
        <title>Description of Gramella crocea sp. nov., a new bacterium isolated from activated sludge.</title>
        <authorList>
            <person name="Zhang X."/>
        </authorList>
    </citation>
    <scope>NUCLEOTIDE SEQUENCE</scope>
    <source>
        <strain evidence="2">YB25</strain>
    </source>
</reference>
<feature type="signal peptide" evidence="1">
    <location>
        <begin position="1"/>
        <end position="23"/>
    </location>
</feature>